<feature type="compositionally biased region" description="Low complexity" evidence="1">
    <location>
        <begin position="261"/>
        <end position="282"/>
    </location>
</feature>
<evidence type="ECO:0000313" key="4">
    <source>
        <dbReference type="Proteomes" id="UP001165060"/>
    </source>
</evidence>
<feature type="signal peptide" evidence="2">
    <location>
        <begin position="1"/>
        <end position="16"/>
    </location>
</feature>
<sequence length="491" mass="50790">MLLALALSAGAQQAAAFRVSELWGGAPAAAAAEVPAEAEAETETAEAIEAISKQAEAAGDVATAPSLAGKAASGSRYFTVDEDEEPQLSPQATAEEEVWEPDYSYNYGSSIPSSGDGLDAPQPPAPAPAEGAEVEGQVPVHTAAYSYSFGSGPKRPYSSHRSSLILEASVEIPSRLSHSEVADARVRLNEAWRRKVQELKKSGLSGKSSEVLTEIENANVQTEAIVSVEFHPDDESTNEVASVPSLSQHGGEGSAKDLKTATETATQTATEKATEKATTTTAARTTGATATLTLSLHVQLGATELDFVSVLSVEVDLGFDTPPSGYPSPSTAPKAGGRRLDDSVDPCACDEDGIVNGKQFSGPAADGTQQPAAGCALMDGGRLYCYIQDECDSPQNQGYWGGAQWMYCCEDGTFDCYPTDSPTPAPISTYTDPYYGAGSDSYGGEDSAPPYTDAGSDSYDEDGGATTPGAGSDSYDAGSDSYGGEYGGENS</sequence>
<feature type="compositionally biased region" description="Low complexity" evidence="1">
    <location>
        <begin position="469"/>
        <end position="483"/>
    </location>
</feature>
<accession>A0ABQ6MQ98</accession>
<dbReference type="Proteomes" id="UP001165060">
    <property type="component" value="Unassembled WGS sequence"/>
</dbReference>
<reference evidence="3 4" key="1">
    <citation type="journal article" date="2023" name="Commun. Biol.">
        <title>Genome analysis of Parmales, the sister group of diatoms, reveals the evolutionary specialization of diatoms from phago-mixotrophs to photoautotrophs.</title>
        <authorList>
            <person name="Ban H."/>
            <person name="Sato S."/>
            <person name="Yoshikawa S."/>
            <person name="Yamada K."/>
            <person name="Nakamura Y."/>
            <person name="Ichinomiya M."/>
            <person name="Sato N."/>
            <person name="Blanc-Mathieu R."/>
            <person name="Endo H."/>
            <person name="Kuwata A."/>
            <person name="Ogata H."/>
        </authorList>
    </citation>
    <scope>NUCLEOTIDE SEQUENCE [LARGE SCALE GENOMIC DNA]</scope>
</reference>
<evidence type="ECO:0000256" key="1">
    <source>
        <dbReference type="SAM" id="MobiDB-lite"/>
    </source>
</evidence>
<comment type="caution">
    <text evidence="3">The sequence shown here is derived from an EMBL/GenBank/DDBJ whole genome shotgun (WGS) entry which is preliminary data.</text>
</comment>
<gene>
    <name evidence="3" type="ORF">TeGR_g9310</name>
</gene>
<feature type="region of interest" description="Disordered" evidence="1">
    <location>
        <begin position="75"/>
        <end position="133"/>
    </location>
</feature>
<feature type="region of interest" description="Disordered" evidence="1">
    <location>
        <begin position="233"/>
        <end position="282"/>
    </location>
</feature>
<feature type="chain" id="PRO_5047046628" evidence="2">
    <location>
        <begin position="17"/>
        <end position="491"/>
    </location>
</feature>
<organism evidence="3 4">
    <name type="scientific">Tetraparma gracilis</name>
    <dbReference type="NCBI Taxonomy" id="2962635"/>
    <lineage>
        <taxon>Eukaryota</taxon>
        <taxon>Sar</taxon>
        <taxon>Stramenopiles</taxon>
        <taxon>Ochrophyta</taxon>
        <taxon>Bolidophyceae</taxon>
        <taxon>Parmales</taxon>
        <taxon>Triparmaceae</taxon>
        <taxon>Tetraparma</taxon>
    </lineage>
</organism>
<feature type="region of interest" description="Disordered" evidence="1">
    <location>
        <begin position="428"/>
        <end position="491"/>
    </location>
</feature>
<feature type="non-terminal residue" evidence="3">
    <location>
        <position position="491"/>
    </location>
</feature>
<dbReference type="EMBL" id="BRYB01004420">
    <property type="protein sequence ID" value="GMI30634.1"/>
    <property type="molecule type" value="Genomic_DNA"/>
</dbReference>
<evidence type="ECO:0000256" key="2">
    <source>
        <dbReference type="SAM" id="SignalP"/>
    </source>
</evidence>
<keyword evidence="4" id="KW-1185">Reference proteome</keyword>
<name>A0ABQ6MQ98_9STRA</name>
<proteinExistence type="predicted"/>
<keyword evidence="2" id="KW-0732">Signal</keyword>
<protein>
    <submittedName>
        <fullName evidence="3">Uncharacterized protein</fullName>
    </submittedName>
</protein>
<evidence type="ECO:0000313" key="3">
    <source>
        <dbReference type="EMBL" id="GMI30634.1"/>
    </source>
</evidence>
<feature type="compositionally biased region" description="Polar residues" evidence="1">
    <location>
        <begin position="238"/>
        <end position="248"/>
    </location>
</feature>